<evidence type="ECO:0000256" key="1">
    <source>
        <dbReference type="ARBA" id="ARBA00005673"/>
    </source>
</evidence>
<dbReference type="Proteomes" id="UP000694560">
    <property type="component" value="Unplaced"/>
</dbReference>
<dbReference type="OrthoDB" id="10252231at2759"/>
<evidence type="ECO:0000313" key="4">
    <source>
        <dbReference type="Ensembl" id="ENSMCSP00000008269.1"/>
    </source>
</evidence>
<protein>
    <recommendedName>
        <fullName evidence="3">Ubiquitin-activating enzyme SCCH domain-containing protein</fullName>
    </recommendedName>
</protein>
<dbReference type="Gene3D" id="3.40.50.720">
    <property type="entry name" value="NAD(P)-binding Rossmann-like Domain"/>
    <property type="match status" value="1"/>
</dbReference>
<reference evidence="4" key="1">
    <citation type="submission" date="2025-08" db="UniProtKB">
        <authorList>
            <consortium name="Ensembl"/>
        </authorList>
    </citation>
    <scope>IDENTIFICATION</scope>
</reference>
<keyword evidence="5" id="KW-1185">Reference proteome</keyword>
<accession>A0A8C5TL58</accession>
<comment type="similarity">
    <text evidence="1">Belongs to the ubiquitin-activating E1 family.</text>
</comment>
<proteinExistence type="inferred from homology"/>
<organism evidence="4 5">
    <name type="scientific">Malurus cyaneus samueli</name>
    <dbReference type="NCBI Taxonomy" id="2593467"/>
    <lineage>
        <taxon>Eukaryota</taxon>
        <taxon>Metazoa</taxon>
        <taxon>Chordata</taxon>
        <taxon>Craniata</taxon>
        <taxon>Vertebrata</taxon>
        <taxon>Euteleostomi</taxon>
        <taxon>Archelosauria</taxon>
        <taxon>Archosauria</taxon>
        <taxon>Dinosauria</taxon>
        <taxon>Saurischia</taxon>
        <taxon>Theropoda</taxon>
        <taxon>Coelurosauria</taxon>
        <taxon>Aves</taxon>
        <taxon>Neognathae</taxon>
        <taxon>Neoaves</taxon>
        <taxon>Telluraves</taxon>
        <taxon>Australaves</taxon>
        <taxon>Passeriformes</taxon>
        <taxon>Meliphagoidea</taxon>
        <taxon>Maluridae</taxon>
        <taxon>Malurus</taxon>
    </lineage>
</organism>
<dbReference type="Pfam" id="PF10585">
    <property type="entry name" value="UBA_E1_SCCH"/>
    <property type="match status" value="1"/>
</dbReference>
<sequence>MDFIVAASNLRAENYDIPPAIVTRWGLRGIIPAIATHAARVGLPAWSSYKLYRPPAPASTNAFLTIGACPSWGFTSPSAAPAQVGGGAGGRCPRDLGVVVGGPHGCRCPQGRGVPWVPR</sequence>
<dbReference type="InterPro" id="IPR019572">
    <property type="entry name" value="UBA_E1_SCCH"/>
</dbReference>
<comment type="pathway">
    <text evidence="2">Protein modification.</text>
</comment>
<feature type="domain" description="Ubiquitin-activating enzyme SCCH" evidence="3">
    <location>
        <begin position="1"/>
        <end position="20"/>
    </location>
</feature>
<evidence type="ECO:0000259" key="3">
    <source>
        <dbReference type="Pfam" id="PF10585"/>
    </source>
</evidence>
<evidence type="ECO:0000313" key="5">
    <source>
        <dbReference type="Proteomes" id="UP000694560"/>
    </source>
</evidence>
<evidence type="ECO:0000256" key="2">
    <source>
        <dbReference type="ARBA" id="ARBA00043952"/>
    </source>
</evidence>
<reference evidence="4" key="2">
    <citation type="submission" date="2025-09" db="UniProtKB">
        <authorList>
            <consortium name="Ensembl"/>
        </authorList>
    </citation>
    <scope>IDENTIFICATION</scope>
</reference>
<name>A0A8C5TL58_9PASS</name>
<dbReference type="InterPro" id="IPR042063">
    <property type="entry name" value="Ubi_acti_E1_SCCH"/>
</dbReference>
<dbReference type="AlphaFoldDB" id="A0A8C5TL58"/>
<dbReference type="Gene3D" id="1.10.10.2660">
    <property type="entry name" value="Ubiquitin-activating enzyme E1, SCCH domain"/>
    <property type="match status" value="1"/>
</dbReference>
<dbReference type="Ensembl" id="ENSMCST00000008467.1">
    <property type="protein sequence ID" value="ENSMCSP00000008269.1"/>
    <property type="gene ID" value="ENSMCSG00000005893.1"/>
</dbReference>